<dbReference type="EMBL" id="MCFL01000003">
    <property type="protein sequence ID" value="ORZ40167.1"/>
    <property type="molecule type" value="Genomic_DNA"/>
</dbReference>
<keyword evidence="4" id="KW-1185">Reference proteome</keyword>
<dbReference type="Gene3D" id="2.40.50.40">
    <property type="match status" value="1"/>
</dbReference>
<dbReference type="Proteomes" id="UP000193411">
    <property type="component" value="Unassembled WGS sequence"/>
</dbReference>
<feature type="region of interest" description="Disordered" evidence="1">
    <location>
        <begin position="1"/>
        <end position="86"/>
    </location>
</feature>
<feature type="compositionally biased region" description="Low complexity" evidence="1">
    <location>
        <begin position="51"/>
        <end position="79"/>
    </location>
</feature>
<feature type="compositionally biased region" description="Low complexity" evidence="1">
    <location>
        <begin position="15"/>
        <end position="42"/>
    </location>
</feature>
<dbReference type="STRING" id="765915.A0A1Y2HZY5"/>
<feature type="compositionally biased region" description="Acidic residues" evidence="1">
    <location>
        <begin position="465"/>
        <end position="490"/>
    </location>
</feature>
<evidence type="ECO:0000313" key="4">
    <source>
        <dbReference type="Proteomes" id="UP000193411"/>
    </source>
</evidence>
<feature type="compositionally biased region" description="Low complexity" evidence="1">
    <location>
        <begin position="347"/>
        <end position="362"/>
    </location>
</feature>
<dbReference type="SMART" id="SM00298">
    <property type="entry name" value="CHROMO"/>
    <property type="match status" value="1"/>
</dbReference>
<dbReference type="InterPro" id="IPR000953">
    <property type="entry name" value="Chromo/chromo_shadow_dom"/>
</dbReference>
<protein>
    <recommendedName>
        <fullName evidence="2">Chromo domain-containing protein</fullName>
    </recommendedName>
</protein>
<feature type="region of interest" description="Disordered" evidence="1">
    <location>
        <begin position="678"/>
        <end position="782"/>
    </location>
</feature>
<evidence type="ECO:0000256" key="1">
    <source>
        <dbReference type="SAM" id="MobiDB-lite"/>
    </source>
</evidence>
<feature type="compositionally biased region" description="Acidic residues" evidence="1">
    <location>
        <begin position="198"/>
        <end position="218"/>
    </location>
</feature>
<dbReference type="PANTHER" id="PTHR48148">
    <property type="entry name" value="KERATINOCYTE PROLINE-RICH PROTEIN"/>
    <property type="match status" value="1"/>
</dbReference>
<feature type="compositionally biased region" description="Pro residues" evidence="1">
    <location>
        <begin position="323"/>
        <end position="340"/>
    </location>
</feature>
<feature type="region of interest" description="Disordered" evidence="1">
    <location>
        <begin position="192"/>
        <end position="371"/>
    </location>
</feature>
<dbReference type="SUPFAM" id="SSF54160">
    <property type="entry name" value="Chromo domain-like"/>
    <property type="match status" value="1"/>
</dbReference>
<feature type="region of interest" description="Disordered" evidence="1">
    <location>
        <begin position="421"/>
        <end position="493"/>
    </location>
</feature>
<accession>A0A1Y2HZY5</accession>
<gene>
    <name evidence="3" type="ORF">BCR44DRAFT_1424539</name>
</gene>
<dbReference type="AlphaFoldDB" id="A0A1Y2HZY5"/>
<dbReference type="PANTHER" id="PTHR48148:SF2">
    <property type="entry name" value="PA14 DOMAIN-CONTAINING PROTEIN"/>
    <property type="match status" value="1"/>
</dbReference>
<sequence length="806" mass="87622">MPLQSYQSKRRKLGSTSTNTPDAAAAAHSSSPTSPASKSYSARPKTPAKRPSTSLPPAKSASASSKSTPKPSSSAASAGTKKRRASVVYVDVSDDDDAALPVYTVEAICKHRKAKDGHYQYWIKWEGYPESQNTWEYDRNVLDKSLIEAYWDSYADNRMREAEEMCAMEKQRYEKAKKQYEEAKRKFVREMSSGQAQIEEEPNLEDEEHDHMDVDDDGGGPMSSTAAESLPTAIRSKRTAVPPPMKKITSLAPNGAPDRRPEKLRRLVTRKERDTRGSSVDTDAKDMDTEMDVDRCPPIDDFAFPVDDDNGDDGIRLTAVLPPTRPRTSTPPPRPRPSPPATERHGASTSSISAASGPLSPSRNDIAQRIADMDQDAIFAFLESRDSPKPEPRFSTEVMRMLNQLTEPELVEMLAARNIHPPDESSYIRPSPSQHGHGGGDGPLPLALAHTNGTNHRDASRVDGDQDVGDDADDGHEDVDDDDEELDEDPDVPHPLAGMHHSLAELLVPIPEHEIMQWVFDRKYEAQISQVVGFDDTSPETQAALAQDGVARAADPLVYVEYKDGSEARVSLGNLIRRAPSVAAEFLLNMRVVIPTEEMAAASQAAVPASQRMLLAHDVFRSPRAVSLPQVNDGSTSDSDDGEDRVTANSADQLDEADELGEQEEHEGRLLDASDVDLASGATPSATPSSAHFRFVRESSQQPMDSPSKVDTRPTAPLTSPTLAARPKLTLYGSGESDSDAEREAIMPGASQTLARSSVSPVSTSQHLPESSARVTPTGQQGVGGLLTSLVQTFTPKRWSVGPEDI</sequence>
<evidence type="ECO:0000313" key="3">
    <source>
        <dbReference type="EMBL" id="ORZ40167.1"/>
    </source>
</evidence>
<feature type="compositionally biased region" description="Basic and acidic residues" evidence="1">
    <location>
        <begin position="455"/>
        <end position="464"/>
    </location>
</feature>
<organism evidence="3 4">
    <name type="scientific">Catenaria anguillulae PL171</name>
    <dbReference type="NCBI Taxonomy" id="765915"/>
    <lineage>
        <taxon>Eukaryota</taxon>
        <taxon>Fungi</taxon>
        <taxon>Fungi incertae sedis</taxon>
        <taxon>Blastocladiomycota</taxon>
        <taxon>Blastocladiomycetes</taxon>
        <taxon>Blastocladiales</taxon>
        <taxon>Catenariaceae</taxon>
        <taxon>Catenaria</taxon>
    </lineage>
</organism>
<dbReference type="PROSITE" id="PS50013">
    <property type="entry name" value="CHROMO_2"/>
    <property type="match status" value="1"/>
</dbReference>
<reference evidence="3 4" key="1">
    <citation type="submission" date="2016-07" db="EMBL/GenBank/DDBJ databases">
        <title>Pervasive Adenine N6-methylation of Active Genes in Fungi.</title>
        <authorList>
            <consortium name="DOE Joint Genome Institute"/>
            <person name="Mondo S.J."/>
            <person name="Dannebaum R.O."/>
            <person name="Kuo R.C."/>
            <person name="Labutti K."/>
            <person name="Haridas S."/>
            <person name="Kuo A."/>
            <person name="Salamov A."/>
            <person name="Ahrendt S.R."/>
            <person name="Lipzen A."/>
            <person name="Sullivan W."/>
            <person name="Andreopoulos W.B."/>
            <person name="Clum A."/>
            <person name="Lindquist E."/>
            <person name="Daum C."/>
            <person name="Ramamoorthy G.K."/>
            <person name="Gryganskyi A."/>
            <person name="Culley D."/>
            <person name="Magnuson J.K."/>
            <person name="James T.Y."/>
            <person name="O'Malley M.A."/>
            <person name="Stajich J.E."/>
            <person name="Spatafora J.W."/>
            <person name="Visel A."/>
            <person name="Grigoriev I.V."/>
        </authorList>
    </citation>
    <scope>NUCLEOTIDE SEQUENCE [LARGE SCALE GENOMIC DNA]</scope>
    <source>
        <strain evidence="3 4">PL171</strain>
    </source>
</reference>
<name>A0A1Y2HZY5_9FUNG</name>
<dbReference type="InterPro" id="IPR016197">
    <property type="entry name" value="Chromo-like_dom_sf"/>
</dbReference>
<dbReference type="InterPro" id="IPR023780">
    <property type="entry name" value="Chromo_domain"/>
</dbReference>
<dbReference type="CDD" id="cd00024">
    <property type="entry name" value="CD_CSD"/>
    <property type="match status" value="1"/>
</dbReference>
<dbReference type="Pfam" id="PF00385">
    <property type="entry name" value="Chromo"/>
    <property type="match status" value="1"/>
</dbReference>
<comment type="caution">
    <text evidence="3">The sequence shown here is derived from an EMBL/GenBank/DDBJ whole genome shotgun (WGS) entry which is preliminary data.</text>
</comment>
<evidence type="ECO:0000259" key="2">
    <source>
        <dbReference type="PROSITE" id="PS50013"/>
    </source>
</evidence>
<proteinExistence type="predicted"/>
<feature type="domain" description="Chromo" evidence="2">
    <location>
        <begin position="103"/>
        <end position="162"/>
    </location>
</feature>
<feature type="region of interest" description="Disordered" evidence="1">
    <location>
        <begin position="626"/>
        <end position="646"/>
    </location>
</feature>
<feature type="compositionally biased region" description="Low complexity" evidence="1">
    <location>
        <begin position="679"/>
        <end position="691"/>
    </location>
</feature>
<feature type="compositionally biased region" description="Basic and acidic residues" evidence="1">
    <location>
        <begin position="257"/>
        <end position="298"/>
    </location>
</feature>
<dbReference type="OrthoDB" id="2162520at2759"/>
<feature type="compositionally biased region" description="Polar residues" evidence="1">
    <location>
        <begin position="750"/>
        <end position="780"/>
    </location>
</feature>